<dbReference type="SFLD" id="SFLDG01200">
    <property type="entry name" value="SUF1.1"/>
    <property type="match status" value="1"/>
</dbReference>
<dbReference type="InterPro" id="IPR036249">
    <property type="entry name" value="Thioredoxin-like_sf"/>
</dbReference>
<evidence type="ECO:0000259" key="2">
    <source>
        <dbReference type="Pfam" id="PF17171"/>
    </source>
</evidence>
<dbReference type="InterPro" id="IPR012336">
    <property type="entry name" value="Thioredoxin-like_fold"/>
</dbReference>
<dbReference type="EMBL" id="MU826837">
    <property type="protein sequence ID" value="KAJ7372349.1"/>
    <property type="molecule type" value="Genomic_DNA"/>
</dbReference>
<evidence type="ECO:0000313" key="5">
    <source>
        <dbReference type="Proteomes" id="UP001163046"/>
    </source>
</evidence>
<feature type="domain" description="Metaxin glutathione S-transferase" evidence="2">
    <location>
        <begin position="191"/>
        <end position="254"/>
    </location>
</feature>
<feature type="domain" description="Thioredoxin-like fold" evidence="3">
    <location>
        <begin position="50"/>
        <end position="142"/>
    </location>
</feature>
<dbReference type="CDD" id="cd03193">
    <property type="entry name" value="GST_C_Metaxin"/>
    <property type="match status" value="1"/>
</dbReference>
<dbReference type="Gene3D" id="1.20.1050.10">
    <property type="match status" value="1"/>
</dbReference>
<comment type="similarity">
    <text evidence="1">Belongs to the FAX family.</text>
</comment>
<name>A0A9W9Z112_9CNID</name>
<dbReference type="InterPro" id="IPR033468">
    <property type="entry name" value="Metaxin_GST"/>
</dbReference>
<organism evidence="4 5">
    <name type="scientific">Desmophyllum pertusum</name>
    <dbReference type="NCBI Taxonomy" id="174260"/>
    <lineage>
        <taxon>Eukaryota</taxon>
        <taxon>Metazoa</taxon>
        <taxon>Cnidaria</taxon>
        <taxon>Anthozoa</taxon>
        <taxon>Hexacorallia</taxon>
        <taxon>Scleractinia</taxon>
        <taxon>Caryophylliina</taxon>
        <taxon>Caryophylliidae</taxon>
        <taxon>Desmophyllum</taxon>
    </lineage>
</organism>
<dbReference type="Pfam" id="PF17172">
    <property type="entry name" value="GST_N_4"/>
    <property type="match status" value="1"/>
</dbReference>
<dbReference type="Proteomes" id="UP001163046">
    <property type="component" value="Unassembled WGS sequence"/>
</dbReference>
<sequence>MAARLRGTIVRLFLKDAIAGFNAPKITVPNGVVLLHQSPISDGVPMISNFALKLETYLRMADIPYENSFVPKMSSKGKIPWIEYNGKRIPDSNFCIAFLNEEFKVTLDDQLSKTEKAISHAIKTMVEENSYWTMVYYRWVDDTPRTSKLFFPKLSQRKRDFFFPIFQRGSKGLLNGHGMGRHKKDEVYSIARKDLQTLSDYLEAKPFVMGQEPTLVDASVFGYLAQVVWQDKHSPQHAAVHSEFNNLIGYCERMKEKYWSDWDEAIAQRKTFHSES</sequence>
<dbReference type="GO" id="GO:0005737">
    <property type="term" value="C:cytoplasm"/>
    <property type="evidence" value="ECO:0007669"/>
    <property type="project" value="TreeGrafter"/>
</dbReference>
<proteinExistence type="inferred from homology"/>
<comment type="caution">
    <text evidence="4">The sequence shown here is derived from an EMBL/GenBank/DDBJ whole genome shotgun (WGS) entry which is preliminary data.</text>
</comment>
<evidence type="ECO:0000256" key="1">
    <source>
        <dbReference type="ARBA" id="ARBA00006475"/>
    </source>
</evidence>
<reference evidence="4" key="1">
    <citation type="submission" date="2023-01" db="EMBL/GenBank/DDBJ databases">
        <title>Genome assembly of the deep-sea coral Lophelia pertusa.</title>
        <authorList>
            <person name="Herrera S."/>
            <person name="Cordes E."/>
        </authorList>
    </citation>
    <scope>NUCLEOTIDE SEQUENCE</scope>
    <source>
        <strain evidence="4">USNM1676648</strain>
        <tissue evidence="4">Polyp</tissue>
    </source>
</reference>
<protein>
    <submittedName>
        <fullName evidence="4">Uncharacterized protein</fullName>
    </submittedName>
</protein>
<dbReference type="InterPro" id="IPR040079">
    <property type="entry name" value="Glutathione_S-Trfase"/>
</dbReference>
<gene>
    <name evidence="4" type="ORF">OS493_019794</name>
</gene>
<dbReference type="OrthoDB" id="5809458at2759"/>
<dbReference type="InterPro" id="IPR026928">
    <property type="entry name" value="FAX/IsoI-like"/>
</dbReference>
<dbReference type="SFLD" id="SFLDS00019">
    <property type="entry name" value="Glutathione_Transferase_(cytos"/>
    <property type="match status" value="1"/>
</dbReference>
<dbReference type="SUPFAM" id="SSF47616">
    <property type="entry name" value="GST C-terminal domain-like"/>
    <property type="match status" value="1"/>
</dbReference>
<dbReference type="SUPFAM" id="SSF52833">
    <property type="entry name" value="Thioredoxin-like"/>
    <property type="match status" value="1"/>
</dbReference>
<evidence type="ECO:0000259" key="3">
    <source>
        <dbReference type="Pfam" id="PF17172"/>
    </source>
</evidence>
<dbReference type="Pfam" id="PF17171">
    <property type="entry name" value="GST_C_6"/>
    <property type="match status" value="1"/>
</dbReference>
<keyword evidence="5" id="KW-1185">Reference proteome</keyword>
<dbReference type="PANTHER" id="PTHR12289">
    <property type="entry name" value="METAXIN RELATED"/>
    <property type="match status" value="1"/>
</dbReference>
<evidence type="ECO:0000313" key="4">
    <source>
        <dbReference type="EMBL" id="KAJ7372349.1"/>
    </source>
</evidence>
<dbReference type="SFLD" id="SFLDG01180">
    <property type="entry name" value="SUF1"/>
    <property type="match status" value="1"/>
</dbReference>
<dbReference type="InterPro" id="IPR036282">
    <property type="entry name" value="Glutathione-S-Trfase_C_sf"/>
</dbReference>
<dbReference type="InterPro" id="IPR050931">
    <property type="entry name" value="Mito_Protein_Transport_Metaxin"/>
</dbReference>
<accession>A0A9W9Z112</accession>
<dbReference type="PANTHER" id="PTHR12289:SF41">
    <property type="entry name" value="FAILED AXON CONNECTIONS-RELATED"/>
    <property type="match status" value="1"/>
</dbReference>
<dbReference type="AlphaFoldDB" id="A0A9W9Z112"/>